<evidence type="ECO:0008006" key="4">
    <source>
        <dbReference type="Google" id="ProtNLM"/>
    </source>
</evidence>
<organism evidence="2 3">
    <name type="scientific">Immersiella caudata</name>
    <dbReference type="NCBI Taxonomy" id="314043"/>
    <lineage>
        <taxon>Eukaryota</taxon>
        <taxon>Fungi</taxon>
        <taxon>Dikarya</taxon>
        <taxon>Ascomycota</taxon>
        <taxon>Pezizomycotina</taxon>
        <taxon>Sordariomycetes</taxon>
        <taxon>Sordariomycetidae</taxon>
        <taxon>Sordariales</taxon>
        <taxon>Lasiosphaeriaceae</taxon>
        <taxon>Immersiella</taxon>
    </lineage>
</organism>
<dbReference type="SUPFAM" id="SSF50939">
    <property type="entry name" value="Sialidases"/>
    <property type="match status" value="1"/>
</dbReference>
<keyword evidence="1" id="KW-0732">Signal</keyword>
<dbReference type="InterPro" id="IPR036278">
    <property type="entry name" value="Sialidase_sf"/>
</dbReference>
<evidence type="ECO:0000313" key="3">
    <source>
        <dbReference type="Proteomes" id="UP001175000"/>
    </source>
</evidence>
<proteinExistence type="predicted"/>
<dbReference type="Proteomes" id="UP001175000">
    <property type="component" value="Unassembled WGS sequence"/>
</dbReference>
<feature type="signal peptide" evidence="1">
    <location>
        <begin position="1"/>
        <end position="18"/>
    </location>
</feature>
<accession>A0AA39WIS8</accession>
<keyword evidence="3" id="KW-1185">Reference proteome</keyword>
<comment type="caution">
    <text evidence="2">The sequence shown here is derived from an EMBL/GenBank/DDBJ whole genome shotgun (WGS) entry which is preliminary data.</text>
</comment>
<feature type="chain" id="PRO_5041291009" description="Sialidase domain-containing protein" evidence="1">
    <location>
        <begin position="19"/>
        <end position="337"/>
    </location>
</feature>
<reference evidence="2" key="1">
    <citation type="submission" date="2023-06" db="EMBL/GenBank/DDBJ databases">
        <title>Genome-scale phylogeny and comparative genomics of the fungal order Sordariales.</title>
        <authorList>
            <consortium name="Lawrence Berkeley National Laboratory"/>
            <person name="Hensen N."/>
            <person name="Bonometti L."/>
            <person name="Westerberg I."/>
            <person name="Brannstrom I.O."/>
            <person name="Guillou S."/>
            <person name="Cros-Aarteil S."/>
            <person name="Calhoun S."/>
            <person name="Haridas S."/>
            <person name="Kuo A."/>
            <person name="Mondo S."/>
            <person name="Pangilinan J."/>
            <person name="Riley R."/>
            <person name="Labutti K."/>
            <person name="Andreopoulos B."/>
            <person name="Lipzen A."/>
            <person name="Chen C."/>
            <person name="Yanf M."/>
            <person name="Daum C."/>
            <person name="Ng V."/>
            <person name="Clum A."/>
            <person name="Steindorff A."/>
            <person name="Ohm R."/>
            <person name="Martin F."/>
            <person name="Silar P."/>
            <person name="Natvig D."/>
            <person name="Lalanne C."/>
            <person name="Gautier V."/>
            <person name="Ament-Velasquez S.L."/>
            <person name="Kruys A."/>
            <person name="Hutchinson M.I."/>
            <person name="Powell A.J."/>
            <person name="Barry K."/>
            <person name="Miller A.N."/>
            <person name="Grigoriev I.V."/>
            <person name="Debuchy R."/>
            <person name="Gladieux P."/>
            <person name="Thoren M.H."/>
            <person name="Johannesson H."/>
        </authorList>
    </citation>
    <scope>NUCLEOTIDE SEQUENCE</scope>
    <source>
        <strain evidence="2">CBS 606.72</strain>
    </source>
</reference>
<dbReference type="AlphaFoldDB" id="A0AA39WIS8"/>
<dbReference type="Gene3D" id="2.120.10.10">
    <property type="match status" value="1"/>
</dbReference>
<protein>
    <recommendedName>
        <fullName evidence="4">Sialidase domain-containing protein</fullName>
    </recommendedName>
</protein>
<evidence type="ECO:0000313" key="2">
    <source>
        <dbReference type="EMBL" id="KAK0616188.1"/>
    </source>
</evidence>
<evidence type="ECO:0000256" key="1">
    <source>
        <dbReference type="SAM" id="SignalP"/>
    </source>
</evidence>
<name>A0AA39WIS8_9PEZI</name>
<dbReference type="EMBL" id="JAULSU010000005">
    <property type="protein sequence ID" value="KAK0616188.1"/>
    <property type="molecule type" value="Genomic_DNA"/>
</dbReference>
<sequence>MRSLLTLALAASAAVAAADPIFRWPFLSSTDPLHIRAARDNDDFPDLHAVGEHRMIAEYAGGVSATAYRDGNNNTGVMAICTNETDKGDSIGVAIMMKGEDSWTHLKYIAVEKLPGLNLASDKPPTAVQLPSGKILVAYLQMGIMPYDFDRFSFYLSSDHGNTWEDLEPVERRRQSDGGGTVTVSLWDAYLRLSRNGTVVQLYYVEGSKEDEGTRTINMMWSDTEGRSWMPGQYDHHTVTQKKRGVLQYHPRIIEWGDDLLQVETGCSPTRVGLTTRVLIAVSFTPCLLEISKGGRSTSSSPLTTAIVGGMTRSFSRPLAIATSPSHTCSMSTGLSC</sequence>
<gene>
    <name evidence="2" type="ORF">B0T14DRAFT_522678</name>
</gene>